<dbReference type="InterPro" id="IPR000719">
    <property type="entry name" value="Prot_kinase_dom"/>
</dbReference>
<dbReference type="PROSITE" id="PS50011">
    <property type="entry name" value="PROTEIN_KINASE_DOM"/>
    <property type="match status" value="1"/>
</dbReference>
<gene>
    <name evidence="11" type="ORF">GA0111570_105190</name>
</gene>
<evidence type="ECO:0000256" key="1">
    <source>
        <dbReference type="ARBA" id="ARBA00012513"/>
    </source>
</evidence>
<feature type="transmembrane region" description="Helical" evidence="9">
    <location>
        <begin position="327"/>
        <end position="347"/>
    </location>
</feature>
<keyword evidence="9" id="KW-0812">Transmembrane</keyword>
<feature type="domain" description="Protein kinase" evidence="10">
    <location>
        <begin position="11"/>
        <end position="269"/>
    </location>
</feature>
<evidence type="ECO:0000256" key="6">
    <source>
        <dbReference type="ARBA" id="ARBA00022840"/>
    </source>
</evidence>
<keyword evidence="9" id="KW-0472">Membrane</keyword>
<evidence type="ECO:0000256" key="7">
    <source>
        <dbReference type="PROSITE-ProRule" id="PRU10141"/>
    </source>
</evidence>
<evidence type="ECO:0000313" key="11">
    <source>
        <dbReference type="EMBL" id="SDB86325.1"/>
    </source>
</evidence>
<dbReference type="SMART" id="SM00220">
    <property type="entry name" value="S_TKc"/>
    <property type="match status" value="1"/>
</dbReference>
<keyword evidence="6 7" id="KW-0067">ATP-binding</keyword>
<keyword evidence="12" id="KW-1185">Reference proteome</keyword>
<dbReference type="InterPro" id="IPR008271">
    <property type="entry name" value="Ser/Thr_kinase_AS"/>
</dbReference>
<dbReference type="Pfam" id="PF00069">
    <property type="entry name" value="Pkinase"/>
    <property type="match status" value="1"/>
</dbReference>
<dbReference type="Proteomes" id="UP000199086">
    <property type="component" value="Unassembled WGS sequence"/>
</dbReference>
<dbReference type="AlphaFoldDB" id="A0A1G6GXC2"/>
<evidence type="ECO:0000256" key="3">
    <source>
        <dbReference type="ARBA" id="ARBA00022679"/>
    </source>
</evidence>
<evidence type="ECO:0000256" key="4">
    <source>
        <dbReference type="ARBA" id="ARBA00022741"/>
    </source>
</evidence>
<dbReference type="CDD" id="cd14014">
    <property type="entry name" value="STKc_PknB_like"/>
    <property type="match status" value="1"/>
</dbReference>
<dbReference type="InterPro" id="IPR011009">
    <property type="entry name" value="Kinase-like_dom_sf"/>
</dbReference>
<evidence type="ECO:0000256" key="2">
    <source>
        <dbReference type="ARBA" id="ARBA00022527"/>
    </source>
</evidence>
<evidence type="ECO:0000313" key="12">
    <source>
        <dbReference type="Proteomes" id="UP000199086"/>
    </source>
</evidence>
<dbReference type="GO" id="GO:0005524">
    <property type="term" value="F:ATP binding"/>
    <property type="evidence" value="ECO:0007669"/>
    <property type="project" value="UniProtKB-UniRule"/>
</dbReference>
<dbReference type="Gene3D" id="3.30.200.20">
    <property type="entry name" value="Phosphorylase Kinase, domain 1"/>
    <property type="match status" value="1"/>
</dbReference>
<dbReference type="FunFam" id="1.10.510.10:FF:000021">
    <property type="entry name" value="Serine/threonine protein kinase"/>
    <property type="match status" value="1"/>
</dbReference>
<dbReference type="PROSITE" id="PS00107">
    <property type="entry name" value="PROTEIN_KINASE_ATP"/>
    <property type="match status" value="1"/>
</dbReference>
<dbReference type="PANTHER" id="PTHR43289">
    <property type="entry name" value="MITOGEN-ACTIVATED PROTEIN KINASE KINASE KINASE 20-RELATED"/>
    <property type="match status" value="1"/>
</dbReference>
<reference evidence="11 12" key="1">
    <citation type="submission" date="2016-06" db="EMBL/GenBank/DDBJ databases">
        <authorList>
            <person name="Olsen C.W."/>
            <person name="Carey S."/>
            <person name="Hinshaw L."/>
            <person name="Karasin A.I."/>
        </authorList>
    </citation>
    <scope>NUCLEOTIDE SEQUENCE [LARGE SCALE GENOMIC DNA]</scope>
    <source>
        <strain evidence="11 12">LZ-22</strain>
    </source>
</reference>
<name>A0A1G6GXC2_9ACTN</name>
<evidence type="ECO:0000256" key="8">
    <source>
        <dbReference type="SAM" id="MobiDB-lite"/>
    </source>
</evidence>
<evidence type="ECO:0000259" key="10">
    <source>
        <dbReference type="PROSITE" id="PS50011"/>
    </source>
</evidence>
<feature type="binding site" evidence="7">
    <location>
        <position position="40"/>
    </location>
    <ligand>
        <name>ATP</name>
        <dbReference type="ChEBI" id="CHEBI:30616"/>
    </ligand>
</feature>
<dbReference type="PROSITE" id="PS00108">
    <property type="entry name" value="PROTEIN_KINASE_ST"/>
    <property type="match status" value="1"/>
</dbReference>
<dbReference type="Gene3D" id="1.10.510.10">
    <property type="entry name" value="Transferase(Phosphotransferase) domain 1"/>
    <property type="match status" value="1"/>
</dbReference>
<dbReference type="InterPro" id="IPR017441">
    <property type="entry name" value="Protein_kinase_ATP_BS"/>
</dbReference>
<feature type="compositionally biased region" description="Low complexity" evidence="8">
    <location>
        <begin position="376"/>
        <end position="402"/>
    </location>
</feature>
<organism evidence="11 12">
    <name type="scientific">Raineyella antarctica</name>
    <dbReference type="NCBI Taxonomy" id="1577474"/>
    <lineage>
        <taxon>Bacteria</taxon>
        <taxon>Bacillati</taxon>
        <taxon>Actinomycetota</taxon>
        <taxon>Actinomycetes</taxon>
        <taxon>Propionibacteriales</taxon>
        <taxon>Propionibacteriaceae</taxon>
        <taxon>Raineyella</taxon>
    </lineage>
</organism>
<accession>A0A1G6GXC2</accession>
<feature type="region of interest" description="Disordered" evidence="8">
    <location>
        <begin position="351"/>
        <end position="405"/>
    </location>
</feature>
<dbReference type="PANTHER" id="PTHR43289:SF6">
    <property type="entry name" value="SERINE_THREONINE-PROTEIN KINASE NEKL-3"/>
    <property type="match status" value="1"/>
</dbReference>
<dbReference type="STRING" id="1577474.GA0111570_105190"/>
<evidence type="ECO:0000256" key="5">
    <source>
        <dbReference type="ARBA" id="ARBA00022777"/>
    </source>
</evidence>
<keyword evidence="5 11" id="KW-0418">Kinase</keyword>
<evidence type="ECO:0000256" key="9">
    <source>
        <dbReference type="SAM" id="Phobius"/>
    </source>
</evidence>
<protein>
    <recommendedName>
        <fullName evidence="1">non-specific serine/threonine protein kinase</fullName>
        <ecNumber evidence="1">2.7.11.1</ecNumber>
    </recommendedName>
</protein>
<sequence length="489" mass="49853">MQPGTVLAARYRLERAIGAGGMGQVWAARDEVLGREVAVKVVDGGVGDDLERFRREARTAAGLGHPNLVTIYDAGIDGGTAYLVMELLPGPNLEAYVAARGVLPESEAVALAEQIAAGLAAAHAAGVVHRDIKPANVVFQGPGTVKIVDFGIARLAQSSAARLTATNTLVGSAPYLSPEQVEGRPGDERSDIYALGCVLTTMLTGRPPFQGDHPLAVLHQHMSSVAPPIRARNPGVSVSLDQLVGEMLQKSPDERPATCQQVIARLQEVGTVGASAAGDTVAATRVMPPSAAGGTRMMSPPTLPLAAGSGVAGSAGSAPGRKSPIRAAVVAAGAVLLVAVVVAAVLLGRQGGRSQGPQSATSATSSATVAGVRTNSTPSPAPSTGAGTPTTRRSATAPSTPSLPQALAGLHDAVNAEVVRGVLDPKKAEELTKRVDQLDKQLSADGGKDADKQVKEMQKYLGELTSKGELSTQGSRQITTALAQVRAAL</sequence>
<dbReference type="OrthoDB" id="9762169at2"/>
<keyword evidence="9" id="KW-1133">Transmembrane helix</keyword>
<keyword evidence="2 11" id="KW-0723">Serine/threonine-protein kinase</keyword>
<proteinExistence type="predicted"/>
<keyword evidence="4 7" id="KW-0547">Nucleotide-binding</keyword>
<dbReference type="SUPFAM" id="SSF56112">
    <property type="entry name" value="Protein kinase-like (PK-like)"/>
    <property type="match status" value="1"/>
</dbReference>
<dbReference type="GO" id="GO:0004674">
    <property type="term" value="F:protein serine/threonine kinase activity"/>
    <property type="evidence" value="ECO:0007669"/>
    <property type="project" value="UniProtKB-KW"/>
</dbReference>
<dbReference type="EMBL" id="FMYF01000005">
    <property type="protein sequence ID" value="SDB86325.1"/>
    <property type="molecule type" value="Genomic_DNA"/>
</dbReference>
<feature type="compositionally biased region" description="Low complexity" evidence="8">
    <location>
        <begin position="355"/>
        <end position="368"/>
    </location>
</feature>
<dbReference type="RefSeq" id="WP_092609814.1">
    <property type="nucleotide sequence ID" value="NZ_FMYF01000005.1"/>
</dbReference>
<keyword evidence="3" id="KW-0808">Transferase</keyword>
<dbReference type="EC" id="2.7.11.1" evidence="1"/>